<evidence type="ECO:0000313" key="12">
    <source>
        <dbReference type="Proteomes" id="UP000657075"/>
    </source>
</evidence>
<dbReference type="PROSITE" id="PS00198">
    <property type="entry name" value="4FE4S_FER_1"/>
    <property type="match status" value="1"/>
</dbReference>
<evidence type="ECO:0000256" key="3">
    <source>
        <dbReference type="ARBA" id="ARBA00022723"/>
    </source>
</evidence>
<organism evidence="11 12">
    <name type="scientific">Vulcanisaeta souniana JCM 11219</name>
    <dbReference type="NCBI Taxonomy" id="1293586"/>
    <lineage>
        <taxon>Archaea</taxon>
        <taxon>Thermoproteota</taxon>
        <taxon>Thermoprotei</taxon>
        <taxon>Thermoproteales</taxon>
        <taxon>Thermoproteaceae</taxon>
        <taxon>Vulcanisaeta</taxon>
    </lineage>
</organism>
<keyword evidence="13" id="KW-1185">Reference proteome</keyword>
<evidence type="ECO:0000256" key="8">
    <source>
        <dbReference type="SAM" id="MobiDB-lite"/>
    </source>
</evidence>
<dbReference type="PANTHER" id="PTHR43724:SF1">
    <property type="entry name" value="PYRUVATE SYNTHASE SUBUNIT PORD"/>
    <property type="match status" value="1"/>
</dbReference>
<dbReference type="Gene3D" id="3.30.70.20">
    <property type="match status" value="1"/>
</dbReference>
<keyword evidence="2" id="KW-0004">4Fe-4S</keyword>
<keyword evidence="5" id="KW-0813">Transport</keyword>
<keyword evidence="4" id="KW-0677">Repeat</keyword>
<dbReference type="OrthoDB" id="23478at2157"/>
<dbReference type="Proteomes" id="UP001060771">
    <property type="component" value="Chromosome"/>
</dbReference>
<feature type="domain" description="4Fe-4S ferredoxin-type" evidence="9">
    <location>
        <begin position="59"/>
        <end position="88"/>
    </location>
</feature>
<evidence type="ECO:0000313" key="13">
    <source>
        <dbReference type="Proteomes" id="UP001060771"/>
    </source>
</evidence>
<dbReference type="Proteomes" id="UP000657075">
    <property type="component" value="Unassembled WGS sequence"/>
</dbReference>
<dbReference type="NCBIfam" id="TIGR02179">
    <property type="entry name" value="PorD_KorD"/>
    <property type="match status" value="1"/>
</dbReference>
<gene>
    <name evidence="11" type="ORF">GCM10007112_22730</name>
    <name evidence="10" type="ORF">Vsou_03310</name>
</gene>
<dbReference type="PANTHER" id="PTHR43724">
    <property type="entry name" value="PYRUVATE SYNTHASE SUBUNIT PORD"/>
    <property type="match status" value="1"/>
</dbReference>
<dbReference type="InterPro" id="IPR011898">
    <property type="entry name" value="PorD_KorD"/>
</dbReference>
<evidence type="ECO:0000313" key="10">
    <source>
        <dbReference type="EMBL" id="BDR91238.1"/>
    </source>
</evidence>
<dbReference type="GO" id="GO:0051539">
    <property type="term" value="F:4 iron, 4 sulfur cluster binding"/>
    <property type="evidence" value="ECO:0007669"/>
    <property type="project" value="UniProtKB-KW"/>
</dbReference>
<evidence type="ECO:0000256" key="6">
    <source>
        <dbReference type="ARBA" id="ARBA00023004"/>
    </source>
</evidence>
<reference evidence="11" key="2">
    <citation type="submission" date="2020-09" db="EMBL/GenBank/DDBJ databases">
        <authorList>
            <person name="Sun Q."/>
            <person name="Ohkuma M."/>
        </authorList>
    </citation>
    <scope>NUCLEOTIDE SEQUENCE</scope>
    <source>
        <strain evidence="11">JCM 11219</strain>
    </source>
</reference>
<comment type="cofactor">
    <cofactor evidence="1">
        <name>[4Fe-4S] cluster</name>
        <dbReference type="ChEBI" id="CHEBI:49883"/>
    </cofactor>
</comment>
<dbReference type="InterPro" id="IPR017896">
    <property type="entry name" value="4Fe4S_Fe-S-bd"/>
</dbReference>
<dbReference type="EMBL" id="BMNM01000012">
    <property type="protein sequence ID" value="GGI85186.1"/>
    <property type="molecule type" value="Genomic_DNA"/>
</dbReference>
<keyword evidence="5" id="KW-0249">Electron transport</keyword>
<feature type="region of interest" description="Disordered" evidence="8">
    <location>
        <begin position="1"/>
        <end position="22"/>
    </location>
</feature>
<feature type="domain" description="4Fe-4S ferredoxin-type" evidence="9">
    <location>
        <begin position="29"/>
        <end position="58"/>
    </location>
</feature>
<protein>
    <submittedName>
        <fullName evidence="11">Ferredoxin</fullName>
    </submittedName>
</protein>
<evidence type="ECO:0000256" key="5">
    <source>
        <dbReference type="ARBA" id="ARBA00022982"/>
    </source>
</evidence>
<dbReference type="Pfam" id="PF14697">
    <property type="entry name" value="Fer4_21"/>
    <property type="match status" value="1"/>
</dbReference>
<name>A0A830E4C0_9CREN</name>
<dbReference type="GeneID" id="76205883"/>
<evidence type="ECO:0000313" key="11">
    <source>
        <dbReference type="EMBL" id="GGI85186.1"/>
    </source>
</evidence>
<evidence type="ECO:0000256" key="2">
    <source>
        <dbReference type="ARBA" id="ARBA00022485"/>
    </source>
</evidence>
<keyword evidence="3" id="KW-0479">Metal-binding</keyword>
<reference evidence="13" key="3">
    <citation type="submission" date="2022-09" db="EMBL/GenBank/DDBJ databases">
        <title>Complete genome sequence of Vulcanisaeta souniana.</title>
        <authorList>
            <person name="Kato S."/>
            <person name="Itoh T."/>
            <person name="Ohkuma M."/>
        </authorList>
    </citation>
    <scope>NUCLEOTIDE SEQUENCE [LARGE SCALE GENOMIC DNA]</scope>
    <source>
        <strain evidence="13">JCM 11219</strain>
    </source>
</reference>
<sequence>MSVAERIRGSLLSKPAEGAGGRTGTWRVYRPIVNYSKCTKCGICWLYCPENVIDWLEDKSVRINYDYCKGCGICADVCPVKAIDMVKEGVV</sequence>
<dbReference type="AlphaFoldDB" id="A0A830E4C0"/>
<reference evidence="10" key="4">
    <citation type="journal article" date="2023" name="Microbiol. Resour. Announc.">
        <title>Complete Genome Sequence of Vulcanisaeta souniana Strain IC-059, a Hyperthermophilic Archaeon Isolated from Hot Spring Water in Japan.</title>
        <authorList>
            <person name="Kato S."/>
            <person name="Itoh T."/>
            <person name="Wu L."/>
            <person name="Ma J."/>
            <person name="Ohkuma M."/>
        </authorList>
    </citation>
    <scope>NUCLEOTIDE SEQUENCE</scope>
    <source>
        <strain evidence="10">JCM 11219</strain>
    </source>
</reference>
<dbReference type="PROSITE" id="PS51379">
    <property type="entry name" value="4FE4S_FER_2"/>
    <property type="match status" value="2"/>
</dbReference>
<dbReference type="SUPFAM" id="SSF54862">
    <property type="entry name" value="4Fe-4S ferredoxins"/>
    <property type="match status" value="1"/>
</dbReference>
<evidence type="ECO:0000256" key="7">
    <source>
        <dbReference type="ARBA" id="ARBA00023014"/>
    </source>
</evidence>
<dbReference type="InterPro" id="IPR017900">
    <property type="entry name" value="4Fe4S_Fe_S_CS"/>
</dbReference>
<dbReference type="GO" id="GO:0016625">
    <property type="term" value="F:oxidoreductase activity, acting on the aldehyde or oxo group of donors, iron-sulfur protein as acceptor"/>
    <property type="evidence" value="ECO:0007669"/>
    <property type="project" value="InterPro"/>
</dbReference>
<accession>A0A830E4C0</accession>
<dbReference type="RefSeq" id="WP_188604029.1">
    <property type="nucleotide sequence ID" value="NZ_AP026830.1"/>
</dbReference>
<evidence type="ECO:0000256" key="4">
    <source>
        <dbReference type="ARBA" id="ARBA00022737"/>
    </source>
</evidence>
<evidence type="ECO:0000256" key="1">
    <source>
        <dbReference type="ARBA" id="ARBA00001966"/>
    </source>
</evidence>
<dbReference type="EMBL" id="AP026830">
    <property type="protein sequence ID" value="BDR91238.1"/>
    <property type="molecule type" value="Genomic_DNA"/>
</dbReference>
<proteinExistence type="predicted"/>
<keyword evidence="6" id="KW-0408">Iron</keyword>
<evidence type="ECO:0000259" key="9">
    <source>
        <dbReference type="PROSITE" id="PS51379"/>
    </source>
</evidence>
<keyword evidence="7" id="KW-0411">Iron-sulfur</keyword>
<dbReference type="GO" id="GO:0046872">
    <property type="term" value="F:metal ion binding"/>
    <property type="evidence" value="ECO:0007669"/>
    <property type="project" value="UniProtKB-KW"/>
</dbReference>
<reference evidence="11" key="1">
    <citation type="journal article" date="2014" name="Int. J. Syst. Evol. Microbiol.">
        <title>Complete genome sequence of Corynebacterium casei LMG S-19264T (=DSM 44701T), isolated from a smear-ripened cheese.</title>
        <authorList>
            <consortium name="US DOE Joint Genome Institute (JGI-PGF)"/>
            <person name="Walter F."/>
            <person name="Albersmeier A."/>
            <person name="Kalinowski J."/>
            <person name="Ruckert C."/>
        </authorList>
    </citation>
    <scope>NUCLEOTIDE SEQUENCE</scope>
    <source>
        <strain evidence="11">JCM 11219</strain>
    </source>
</reference>